<dbReference type="InterPro" id="IPR056209">
    <property type="entry name" value="SU10_adaptor"/>
</dbReference>
<accession>A0A6M3IPU0</accession>
<evidence type="ECO:0000313" key="1">
    <source>
        <dbReference type="EMBL" id="QJA58422.1"/>
    </source>
</evidence>
<dbReference type="EMBL" id="MT141323">
    <property type="protein sequence ID" value="QJA58422.1"/>
    <property type="molecule type" value="Genomic_DNA"/>
</dbReference>
<organism evidence="1">
    <name type="scientific">viral metagenome</name>
    <dbReference type="NCBI Taxonomy" id="1070528"/>
    <lineage>
        <taxon>unclassified sequences</taxon>
        <taxon>metagenomes</taxon>
        <taxon>organismal metagenomes</taxon>
    </lineage>
</organism>
<reference evidence="1" key="1">
    <citation type="submission" date="2020-03" db="EMBL/GenBank/DDBJ databases">
        <title>The deep terrestrial virosphere.</title>
        <authorList>
            <person name="Holmfeldt K."/>
            <person name="Nilsson E."/>
            <person name="Simone D."/>
            <person name="Lopez-Fernandez M."/>
            <person name="Wu X."/>
            <person name="de Brujin I."/>
            <person name="Lundin D."/>
            <person name="Andersson A."/>
            <person name="Bertilsson S."/>
            <person name="Dopson M."/>
        </authorList>
    </citation>
    <scope>NUCLEOTIDE SEQUENCE</scope>
    <source>
        <strain evidence="1">MM415B01452</strain>
    </source>
</reference>
<gene>
    <name evidence="1" type="ORF">MM415B01452_0010</name>
</gene>
<proteinExistence type="predicted"/>
<sequence>MSTYLNCYEMVARIREGLNDYSTAKVQGTVTSGSYSNESIIRAINDNGKYIFDLLFSRMPHQFLTSTSLTASASVLTLPSDFFKIRRLEDANHLKVHPISVDGKHTHDNTGSKYLYYRTGNTLVIDADSVGDTFTLYYYTRPREITMGKASAGAATSITLATSARKEADYYNGMHIEDITKDLPDTISDYSVARVATIAGTAAADDYYGLVSELPEEFHPLIYKRALLELRSWPVSPQPATTVDLQMFQQNLIETIRSYTGDIQHGDKNLEDVLFSLEPML</sequence>
<dbReference type="AlphaFoldDB" id="A0A6M3IPU0"/>
<protein>
    <submittedName>
        <fullName evidence="1">Uncharacterized protein</fullName>
    </submittedName>
</protein>
<name>A0A6M3IPU0_9ZZZZ</name>
<dbReference type="Pfam" id="PF24175">
    <property type="entry name" value="SU10_adaptor"/>
    <property type="match status" value="1"/>
</dbReference>